<feature type="compositionally biased region" description="Basic and acidic residues" evidence="1">
    <location>
        <begin position="34"/>
        <end position="46"/>
    </location>
</feature>
<dbReference type="Proteomes" id="UP001273166">
    <property type="component" value="Unassembled WGS sequence"/>
</dbReference>
<feature type="region of interest" description="Disordered" evidence="1">
    <location>
        <begin position="1"/>
        <end position="90"/>
    </location>
</feature>
<gene>
    <name evidence="3" type="ORF">B0T15DRAFT_282356</name>
</gene>
<accession>A0AAJ0GPE6</accession>
<evidence type="ECO:0000256" key="1">
    <source>
        <dbReference type="SAM" id="MobiDB-lite"/>
    </source>
</evidence>
<name>A0AAJ0GPE6_9PEZI</name>
<dbReference type="RefSeq" id="XP_062719477.1">
    <property type="nucleotide sequence ID" value="XM_062863599.1"/>
</dbReference>
<feature type="transmembrane region" description="Helical" evidence="2">
    <location>
        <begin position="124"/>
        <end position="146"/>
    </location>
</feature>
<evidence type="ECO:0000256" key="2">
    <source>
        <dbReference type="SAM" id="Phobius"/>
    </source>
</evidence>
<sequence length="262" mass="27699">MAKRSKKPPARVYHDGLIPTNGDPSMQSYPEVVPDDHDTSKHEKSYPEVAPTQPEPAPLTPPTTGTTQVSTSALSPLSAPPLVPPLPLPRRSGVHSLREAWSEVDEPEGSLPPEDRVPLWKRPIFWVIVIALAIIIVLAGILGGVASGSIRTALGDPSTSAQAIPPVPDPTCPGSNNLNYTSAQKVFRIQCNAEYPNGDGTLGLQNASTIDSLAGCLDACAKEAECVGAVFRPGTSAQCWLKQYLGVVKTGQEGAQSGVLWQ</sequence>
<organism evidence="3 4">
    <name type="scientific">Chaetomium strumarium</name>
    <dbReference type="NCBI Taxonomy" id="1170767"/>
    <lineage>
        <taxon>Eukaryota</taxon>
        <taxon>Fungi</taxon>
        <taxon>Dikarya</taxon>
        <taxon>Ascomycota</taxon>
        <taxon>Pezizomycotina</taxon>
        <taxon>Sordariomycetes</taxon>
        <taxon>Sordariomycetidae</taxon>
        <taxon>Sordariales</taxon>
        <taxon>Chaetomiaceae</taxon>
        <taxon>Chaetomium</taxon>
    </lineage>
</organism>
<reference evidence="3" key="1">
    <citation type="journal article" date="2023" name="Mol. Phylogenet. Evol.">
        <title>Genome-scale phylogeny and comparative genomics of the fungal order Sordariales.</title>
        <authorList>
            <person name="Hensen N."/>
            <person name="Bonometti L."/>
            <person name="Westerberg I."/>
            <person name="Brannstrom I.O."/>
            <person name="Guillou S."/>
            <person name="Cros-Aarteil S."/>
            <person name="Calhoun S."/>
            <person name="Haridas S."/>
            <person name="Kuo A."/>
            <person name="Mondo S."/>
            <person name="Pangilinan J."/>
            <person name="Riley R."/>
            <person name="LaButti K."/>
            <person name="Andreopoulos B."/>
            <person name="Lipzen A."/>
            <person name="Chen C."/>
            <person name="Yan M."/>
            <person name="Daum C."/>
            <person name="Ng V."/>
            <person name="Clum A."/>
            <person name="Steindorff A."/>
            <person name="Ohm R.A."/>
            <person name="Martin F."/>
            <person name="Silar P."/>
            <person name="Natvig D.O."/>
            <person name="Lalanne C."/>
            <person name="Gautier V."/>
            <person name="Ament-Velasquez S.L."/>
            <person name="Kruys A."/>
            <person name="Hutchinson M.I."/>
            <person name="Powell A.J."/>
            <person name="Barry K."/>
            <person name="Miller A.N."/>
            <person name="Grigoriev I.V."/>
            <person name="Debuchy R."/>
            <person name="Gladieux P."/>
            <person name="Hiltunen Thoren M."/>
            <person name="Johannesson H."/>
        </authorList>
    </citation>
    <scope>NUCLEOTIDE SEQUENCE</scope>
    <source>
        <strain evidence="3">CBS 333.67</strain>
    </source>
</reference>
<dbReference type="GeneID" id="87882428"/>
<evidence type="ECO:0000313" key="4">
    <source>
        <dbReference type="Proteomes" id="UP001273166"/>
    </source>
</evidence>
<evidence type="ECO:0000313" key="3">
    <source>
        <dbReference type="EMBL" id="KAK3303697.1"/>
    </source>
</evidence>
<proteinExistence type="predicted"/>
<feature type="compositionally biased region" description="Pro residues" evidence="1">
    <location>
        <begin position="78"/>
        <end position="88"/>
    </location>
</feature>
<dbReference type="EMBL" id="JAUDZG010000006">
    <property type="protein sequence ID" value="KAK3303697.1"/>
    <property type="molecule type" value="Genomic_DNA"/>
</dbReference>
<keyword evidence="2" id="KW-0812">Transmembrane</keyword>
<evidence type="ECO:0008006" key="5">
    <source>
        <dbReference type="Google" id="ProtNLM"/>
    </source>
</evidence>
<dbReference type="Gene3D" id="3.50.4.10">
    <property type="entry name" value="Hepatocyte Growth Factor"/>
    <property type="match status" value="1"/>
</dbReference>
<protein>
    <recommendedName>
        <fullName evidence="5">Apple domain-containing protein</fullName>
    </recommendedName>
</protein>
<keyword evidence="2" id="KW-1133">Transmembrane helix</keyword>
<reference evidence="3" key="2">
    <citation type="submission" date="2023-06" db="EMBL/GenBank/DDBJ databases">
        <authorList>
            <consortium name="Lawrence Berkeley National Laboratory"/>
            <person name="Mondo S.J."/>
            <person name="Hensen N."/>
            <person name="Bonometti L."/>
            <person name="Westerberg I."/>
            <person name="Brannstrom I.O."/>
            <person name="Guillou S."/>
            <person name="Cros-Aarteil S."/>
            <person name="Calhoun S."/>
            <person name="Haridas S."/>
            <person name="Kuo A."/>
            <person name="Pangilinan J."/>
            <person name="Riley R."/>
            <person name="Labutti K."/>
            <person name="Andreopoulos B."/>
            <person name="Lipzen A."/>
            <person name="Chen C."/>
            <person name="Yanf M."/>
            <person name="Daum C."/>
            <person name="Ng V."/>
            <person name="Clum A."/>
            <person name="Steindorff A."/>
            <person name="Ohm R."/>
            <person name="Martin F."/>
            <person name="Silar P."/>
            <person name="Natvig D."/>
            <person name="Lalanne C."/>
            <person name="Gautier V."/>
            <person name="Ament-Velasquez S.L."/>
            <person name="Kruys A."/>
            <person name="Hutchinson M.I."/>
            <person name="Powell A.J."/>
            <person name="Barry K."/>
            <person name="Miller A.N."/>
            <person name="Grigoriev I.V."/>
            <person name="Debuchy R."/>
            <person name="Gladieux P."/>
            <person name="Thoren M.H."/>
            <person name="Johannesson H."/>
        </authorList>
    </citation>
    <scope>NUCLEOTIDE SEQUENCE</scope>
    <source>
        <strain evidence="3">CBS 333.67</strain>
    </source>
</reference>
<feature type="compositionally biased region" description="Low complexity" evidence="1">
    <location>
        <begin position="62"/>
        <end position="77"/>
    </location>
</feature>
<keyword evidence="2" id="KW-0472">Membrane</keyword>
<comment type="caution">
    <text evidence="3">The sequence shown here is derived from an EMBL/GenBank/DDBJ whole genome shotgun (WGS) entry which is preliminary data.</text>
</comment>
<dbReference type="AlphaFoldDB" id="A0AAJ0GPE6"/>
<keyword evidence="4" id="KW-1185">Reference proteome</keyword>